<protein>
    <submittedName>
        <fullName evidence="2">Uncharacterized protein</fullName>
    </submittedName>
</protein>
<name>A0A7S2KNM7_9DINO</name>
<dbReference type="InterPro" id="IPR036291">
    <property type="entry name" value="NAD(P)-bd_dom_sf"/>
</dbReference>
<dbReference type="AlphaFoldDB" id="A0A7S2KNM7"/>
<dbReference type="Gene3D" id="3.40.50.720">
    <property type="entry name" value="NAD(P)-binding Rossmann-like Domain"/>
    <property type="match status" value="1"/>
</dbReference>
<dbReference type="CDD" id="cd05233">
    <property type="entry name" value="SDR_c"/>
    <property type="match status" value="1"/>
</dbReference>
<gene>
    <name evidence="2" type="ORF">BRAN1462_LOCUS31543</name>
</gene>
<dbReference type="SUPFAM" id="SSF51735">
    <property type="entry name" value="NAD(P)-binding Rossmann-fold domains"/>
    <property type="match status" value="1"/>
</dbReference>
<dbReference type="Pfam" id="PF00106">
    <property type="entry name" value="adh_short"/>
    <property type="match status" value="1"/>
</dbReference>
<dbReference type="PANTHER" id="PTHR42760">
    <property type="entry name" value="SHORT-CHAIN DEHYDROGENASES/REDUCTASES FAMILY MEMBER"/>
    <property type="match status" value="1"/>
</dbReference>
<accession>A0A7S2KNM7</accession>
<dbReference type="PROSITE" id="PS00061">
    <property type="entry name" value="ADH_SHORT"/>
    <property type="match status" value="1"/>
</dbReference>
<evidence type="ECO:0000256" key="1">
    <source>
        <dbReference type="ARBA" id="ARBA00006484"/>
    </source>
</evidence>
<dbReference type="PRINTS" id="PR00081">
    <property type="entry name" value="GDHRDH"/>
</dbReference>
<comment type="similarity">
    <text evidence="1">Belongs to the short-chain dehydrogenases/reductases (SDR) family.</text>
</comment>
<dbReference type="EMBL" id="HBGW01049578">
    <property type="protein sequence ID" value="CAD9581904.1"/>
    <property type="molecule type" value="Transcribed_RNA"/>
</dbReference>
<dbReference type="InterPro" id="IPR002347">
    <property type="entry name" value="SDR_fam"/>
</dbReference>
<reference evidence="2" key="1">
    <citation type="submission" date="2021-01" db="EMBL/GenBank/DDBJ databases">
        <authorList>
            <person name="Corre E."/>
            <person name="Pelletier E."/>
            <person name="Niang G."/>
            <person name="Scheremetjew M."/>
            <person name="Finn R."/>
            <person name="Kale V."/>
            <person name="Holt S."/>
            <person name="Cochrane G."/>
            <person name="Meng A."/>
            <person name="Brown T."/>
            <person name="Cohen L."/>
        </authorList>
    </citation>
    <scope>NUCLEOTIDE SEQUENCE</scope>
    <source>
        <strain evidence="2">RCC3387</strain>
    </source>
</reference>
<sequence length="363" mass="37823">MKPTMTPCPFADEGVLITGGTQGIGLRTAAAFLELGASRVHIVGRSKTKGLAAKDELVEFARANAHGPCLKAHTDWQSLVHFHAVDVGAVEGNESAIARLLASPAFRDDMCTHPVKYAVNSAGVSGFIGATHSLTPALLLNDNDNAYRTNLLGNLWSISAEWAYFREVAATCKTTREFSIVALSSYNGIRACPTCAVYGSTKFGINGLVQSTAIEAKTDTKVKGTAGEDLTMTLRVNSVCPGLVATPLTFNQARGDIGLQGYQCCDGAFRDASVAECGQALKNGSATRVSSTLLCRDARECACPNVAQGDPAIASVFPEDMLAAIMDPSEIATAVVTLSDNQRSAGVTAAVVSVDRGDAAGTG</sequence>
<organism evidence="2">
    <name type="scientific">Zooxanthella nutricula</name>
    <dbReference type="NCBI Taxonomy" id="1333877"/>
    <lineage>
        <taxon>Eukaryota</taxon>
        <taxon>Sar</taxon>
        <taxon>Alveolata</taxon>
        <taxon>Dinophyceae</taxon>
        <taxon>Peridiniales</taxon>
        <taxon>Peridiniales incertae sedis</taxon>
        <taxon>Zooxanthella</taxon>
    </lineage>
</organism>
<proteinExistence type="inferred from homology"/>
<dbReference type="GO" id="GO:0016616">
    <property type="term" value="F:oxidoreductase activity, acting on the CH-OH group of donors, NAD or NADP as acceptor"/>
    <property type="evidence" value="ECO:0007669"/>
    <property type="project" value="TreeGrafter"/>
</dbReference>
<dbReference type="InterPro" id="IPR020904">
    <property type="entry name" value="Sc_DH/Rdtase_CS"/>
</dbReference>
<evidence type="ECO:0000313" key="2">
    <source>
        <dbReference type="EMBL" id="CAD9581904.1"/>
    </source>
</evidence>